<accession>A0A0F9IEJ0</accession>
<evidence type="ECO:0000313" key="1">
    <source>
        <dbReference type="EMBL" id="KKL92230.1"/>
    </source>
</evidence>
<proteinExistence type="predicted"/>
<comment type="caution">
    <text evidence="1">The sequence shown here is derived from an EMBL/GenBank/DDBJ whole genome shotgun (WGS) entry which is preliminary data.</text>
</comment>
<name>A0A0F9IEJ0_9ZZZZ</name>
<reference evidence="1" key="1">
    <citation type="journal article" date="2015" name="Nature">
        <title>Complex archaea that bridge the gap between prokaryotes and eukaryotes.</title>
        <authorList>
            <person name="Spang A."/>
            <person name="Saw J.H."/>
            <person name="Jorgensen S.L."/>
            <person name="Zaremba-Niedzwiedzka K."/>
            <person name="Martijn J."/>
            <person name="Lind A.E."/>
            <person name="van Eijk R."/>
            <person name="Schleper C."/>
            <person name="Guy L."/>
            <person name="Ettema T.J."/>
        </authorList>
    </citation>
    <scope>NUCLEOTIDE SEQUENCE</scope>
</reference>
<organism evidence="1">
    <name type="scientific">marine sediment metagenome</name>
    <dbReference type="NCBI Taxonomy" id="412755"/>
    <lineage>
        <taxon>unclassified sequences</taxon>
        <taxon>metagenomes</taxon>
        <taxon>ecological metagenomes</taxon>
    </lineage>
</organism>
<sequence>RELAEKINALREETELTADVKDRWAEIDREIQEKAYWAIFGSRKQSTFFSERMDFENCKGDEHPVWQHDWAQFCLKE</sequence>
<protein>
    <submittedName>
        <fullName evidence="1">Uncharacterized protein</fullName>
    </submittedName>
</protein>
<feature type="non-terminal residue" evidence="1">
    <location>
        <position position="1"/>
    </location>
</feature>
<gene>
    <name evidence="1" type="ORF">LCGC14_1886740</name>
</gene>
<dbReference type="EMBL" id="LAZR01019523">
    <property type="protein sequence ID" value="KKL92230.1"/>
    <property type="molecule type" value="Genomic_DNA"/>
</dbReference>
<dbReference type="AlphaFoldDB" id="A0A0F9IEJ0"/>